<protein>
    <recommendedName>
        <fullName evidence="1">PiggyBac transposable element-derived protein domain-containing protein</fullName>
    </recommendedName>
</protein>
<organism evidence="2 3">
    <name type="scientific">Phytophthora aleatoria</name>
    <dbReference type="NCBI Taxonomy" id="2496075"/>
    <lineage>
        <taxon>Eukaryota</taxon>
        <taxon>Sar</taxon>
        <taxon>Stramenopiles</taxon>
        <taxon>Oomycota</taxon>
        <taxon>Peronosporomycetes</taxon>
        <taxon>Peronosporales</taxon>
        <taxon>Peronosporaceae</taxon>
        <taxon>Phytophthora</taxon>
    </lineage>
</organism>
<evidence type="ECO:0000313" key="3">
    <source>
        <dbReference type="Proteomes" id="UP000709295"/>
    </source>
</evidence>
<comment type="caution">
    <text evidence="2">The sequence shown here is derived from an EMBL/GenBank/DDBJ whole genome shotgun (WGS) entry which is preliminary data.</text>
</comment>
<dbReference type="Proteomes" id="UP000709295">
    <property type="component" value="Unassembled WGS sequence"/>
</dbReference>
<evidence type="ECO:0000313" key="2">
    <source>
        <dbReference type="EMBL" id="KAG6962519.1"/>
    </source>
</evidence>
<gene>
    <name evidence="2" type="ORF">JG688_00008556</name>
</gene>
<keyword evidence="3" id="KW-1185">Reference proteome</keyword>
<feature type="domain" description="PiggyBac transposable element-derived protein" evidence="1">
    <location>
        <begin position="123"/>
        <end position="264"/>
    </location>
</feature>
<accession>A0A8J5J6X0</accession>
<dbReference type="Pfam" id="PF13843">
    <property type="entry name" value="DDE_Tnp_1_7"/>
    <property type="match status" value="1"/>
</dbReference>
<dbReference type="PANTHER" id="PTHR46599">
    <property type="entry name" value="PIGGYBAC TRANSPOSABLE ELEMENT-DERIVED PROTEIN 4"/>
    <property type="match status" value="1"/>
</dbReference>
<evidence type="ECO:0000259" key="1">
    <source>
        <dbReference type="Pfam" id="PF13843"/>
    </source>
</evidence>
<reference evidence="2" key="1">
    <citation type="submission" date="2021-01" db="EMBL/GenBank/DDBJ databases">
        <title>Phytophthora aleatoria, a newly-described species from Pinus radiata is distinct from Phytophthora cactorum isolates based on comparative genomics.</title>
        <authorList>
            <person name="Mcdougal R."/>
            <person name="Panda P."/>
            <person name="Williams N."/>
            <person name="Studholme D.J."/>
        </authorList>
    </citation>
    <scope>NUCLEOTIDE SEQUENCE</scope>
    <source>
        <strain evidence="2">NZFS 4037</strain>
    </source>
</reference>
<proteinExistence type="predicted"/>
<dbReference type="EMBL" id="JAENGY010000456">
    <property type="protein sequence ID" value="KAG6962519.1"/>
    <property type="molecule type" value="Genomic_DNA"/>
</dbReference>
<sequence>MNRHVHTIPSSKVLEGISNYNRWSGNELRAETLKVSCRPYHEGVNGGDLWDEFDAVSEACARYDCRETIPEDAGDVERVSTREFQPRAVMTPPEDLFGHNDGLISPRVKLEFESMFKHSATSSFLACLPLAFWKKVVSNTNAYALDQKRSHVTLDELMKFLGVLLHMGLIDKGEYANYWGEQVEDSIFQSQSVRLDPIMSQILLTSFGRISAFVILFRKRTYNVIRQHVRTLLNMLKLRASKIVVLGGNVAVDESSISCRSRCGRSSSDCF</sequence>
<dbReference type="PANTHER" id="PTHR46599:SF3">
    <property type="entry name" value="PIGGYBAC TRANSPOSABLE ELEMENT-DERIVED PROTEIN 4"/>
    <property type="match status" value="1"/>
</dbReference>
<dbReference type="InterPro" id="IPR029526">
    <property type="entry name" value="PGBD"/>
</dbReference>
<name>A0A8J5J6X0_9STRA</name>
<dbReference type="AlphaFoldDB" id="A0A8J5J6X0"/>